<organism evidence="2 3">
    <name type="scientific">Gymnopilus junonius</name>
    <name type="common">Spectacular rustgill mushroom</name>
    <name type="synonym">Gymnopilus spectabilis subsp. junonius</name>
    <dbReference type="NCBI Taxonomy" id="109634"/>
    <lineage>
        <taxon>Eukaryota</taxon>
        <taxon>Fungi</taxon>
        <taxon>Dikarya</taxon>
        <taxon>Basidiomycota</taxon>
        <taxon>Agaricomycotina</taxon>
        <taxon>Agaricomycetes</taxon>
        <taxon>Agaricomycetidae</taxon>
        <taxon>Agaricales</taxon>
        <taxon>Agaricineae</taxon>
        <taxon>Hymenogastraceae</taxon>
        <taxon>Gymnopilus</taxon>
    </lineage>
</organism>
<protein>
    <submittedName>
        <fullName evidence="2">Uncharacterized protein</fullName>
    </submittedName>
</protein>
<dbReference type="OrthoDB" id="3030276at2759"/>
<evidence type="ECO:0000256" key="1">
    <source>
        <dbReference type="SAM" id="MobiDB-lite"/>
    </source>
</evidence>
<reference evidence="2" key="1">
    <citation type="submission" date="2020-11" db="EMBL/GenBank/DDBJ databases">
        <authorList>
            <consortium name="DOE Joint Genome Institute"/>
            <person name="Ahrendt S."/>
            <person name="Riley R."/>
            <person name="Andreopoulos W."/>
            <person name="LaButti K."/>
            <person name="Pangilinan J."/>
            <person name="Ruiz-duenas F.J."/>
            <person name="Barrasa J.M."/>
            <person name="Sanchez-Garcia M."/>
            <person name="Camarero S."/>
            <person name="Miyauchi S."/>
            <person name="Serrano A."/>
            <person name="Linde D."/>
            <person name="Babiker R."/>
            <person name="Drula E."/>
            <person name="Ayuso-Fernandez I."/>
            <person name="Pacheco R."/>
            <person name="Padilla G."/>
            <person name="Ferreira P."/>
            <person name="Barriuso J."/>
            <person name="Kellner H."/>
            <person name="Castanera R."/>
            <person name="Alfaro M."/>
            <person name="Ramirez L."/>
            <person name="Pisabarro A.G."/>
            <person name="Kuo A."/>
            <person name="Tritt A."/>
            <person name="Lipzen A."/>
            <person name="He G."/>
            <person name="Yan M."/>
            <person name="Ng V."/>
            <person name="Cullen D."/>
            <person name="Martin F."/>
            <person name="Rosso M.-N."/>
            <person name="Henrissat B."/>
            <person name="Hibbett D."/>
            <person name="Martinez A.T."/>
            <person name="Grigoriev I.V."/>
        </authorList>
    </citation>
    <scope>NUCLEOTIDE SEQUENCE</scope>
    <source>
        <strain evidence="2">AH 44721</strain>
    </source>
</reference>
<feature type="region of interest" description="Disordered" evidence="1">
    <location>
        <begin position="232"/>
        <end position="260"/>
    </location>
</feature>
<keyword evidence="3" id="KW-1185">Reference proteome</keyword>
<comment type="caution">
    <text evidence="2">The sequence shown here is derived from an EMBL/GenBank/DDBJ whole genome shotgun (WGS) entry which is preliminary data.</text>
</comment>
<evidence type="ECO:0000313" key="3">
    <source>
        <dbReference type="Proteomes" id="UP000724874"/>
    </source>
</evidence>
<dbReference type="Proteomes" id="UP000724874">
    <property type="component" value="Unassembled WGS sequence"/>
</dbReference>
<sequence>MGALDFLKQVLENQWLRIRTLSIERHDATRLSELILRRMQQPAPHLKTFMVPIIFPGNTIFSDPDFPLFAGSAPSLQIFNSLNVPFDHRGPWVSQLRELHLWDSDNNSAYRLLNLLARMPFLEAFETRGSNTIVVGDDPTNPLPKVVLPMLKRVFLDTRSSFSDWFQVLDNLIPADDCGLWLYHHPTTNLTAKDIDTLCQLLSRHGSRYFSNRHTSNLFLYLAETEFNLRHDSEETNPSLDGSEESDSGEDEHPHDDSTSRNNFAFIVECTSTLPENAAHSFLGALSPCQFNGIRELALTITGANLSPHDPNFNAFLDSLSSVEVMETDPVTLNFLIQGSNDRDTIILPALQEVQMPFADEVSNAPVLIDEFLTWRRTSGTPICVLDLQRPFAKLLGDFSLLDDQQGLKMVWYDTTGRRVEYRCGSGKPEMLNFSKSPAWLAA</sequence>
<evidence type="ECO:0000313" key="2">
    <source>
        <dbReference type="EMBL" id="KAF8873599.1"/>
    </source>
</evidence>
<dbReference type="EMBL" id="JADNYJ010000233">
    <property type="protein sequence ID" value="KAF8873599.1"/>
    <property type="molecule type" value="Genomic_DNA"/>
</dbReference>
<proteinExistence type="predicted"/>
<name>A0A9P5N8E9_GYMJU</name>
<dbReference type="AlphaFoldDB" id="A0A9P5N8E9"/>
<accession>A0A9P5N8E9</accession>
<gene>
    <name evidence="2" type="ORF">CPB84DRAFT_1798255</name>
</gene>